<feature type="signal peptide" evidence="1">
    <location>
        <begin position="1"/>
        <end position="23"/>
    </location>
</feature>
<reference evidence="2" key="1">
    <citation type="submission" date="2021-04" db="EMBL/GenBank/DDBJ databases">
        <title>The genome sequence of Ideonella sp. 4Y11.</title>
        <authorList>
            <person name="Liu Y."/>
        </authorList>
    </citation>
    <scope>NUCLEOTIDE SEQUENCE</scope>
    <source>
        <strain evidence="2">4Y11</strain>
    </source>
</reference>
<sequence>MFRCFAWPAVGLVAVLAAGGALAATPVAYVAERGHGRSEALLVELRSGGTRASVVSDLGRGQGGVSSIGGFQVITLDVPVQTEYDGVGDCDGLPARIRRETQQIGTRVRSGKPGKGLSEMSYAGTDTILDGCDAGKVVSWGGFVADQGIPMVHRSLASTASLSDLVPGVSLAGLSAAPGSVVPGNQVGMVLPVEVVSFGSGQLSFATTGVTLPYAISADGWLSFALPAGGQRGYLRLTTADSRGMEQWMSADMSGGVPQAVWSQAVIKPVGGAAWGTGSANARIWESAIFEKSMNPFYFHLYRDGTGERVQRFLSDGTEQRSPLSAWYLDGDNLVTERTAGSQLRRRVWQPIAINGKAIGVLEAETYYFADGSSINVIPQRVNAYIDEGKAVKPAAAQVRRAAAQSARSSSPGRSLSR</sequence>
<evidence type="ECO:0000313" key="3">
    <source>
        <dbReference type="Proteomes" id="UP000678374"/>
    </source>
</evidence>
<gene>
    <name evidence="2" type="ORF">KAK06_20650</name>
</gene>
<dbReference type="RefSeq" id="WP_210804058.1">
    <property type="nucleotide sequence ID" value="NZ_JAGQDE010000027.1"/>
</dbReference>
<keyword evidence="1" id="KW-0732">Signal</keyword>
<dbReference type="Proteomes" id="UP000678374">
    <property type="component" value="Unassembled WGS sequence"/>
</dbReference>
<dbReference type="AlphaFoldDB" id="A0A941BLW2"/>
<organism evidence="2 3">
    <name type="scientific">Ideonella aquatica</name>
    <dbReference type="NCBI Taxonomy" id="2824119"/>
    <lineage>
        <taxon>Bacteria</taxon>
        <taxon>Pseudomonadati</taxon>
        <taxon>Pseudomonadota</taxon>
        <taxon>Betaproteobacteria</taxon>
        <taxon>Burkholderiales</taxon>
        <taxon>Sphaerotilaceae</taxon>
        <taxon>Ideonella</taxon>
    </lineage>
</organism>
<name>A0A941BLW2_9BURK</name>
<accession>A0A941BLW2</accession>
<comment type="caution">
    <text evidence="2">The sequence shown here is derived from an EMBL/GenBank/DDBJ whole genome shotgun (WGS) entry which is preliminary data.</text>
</comment>
<proteinExistence type="predicted"/>
<evidence type="ECO:0000313" key="2">
    <source>
        <dbReference type="EMBL" id="MBQ0961378.1"/>
    </source>
</evidence>
<dbReference type="EMBL" id="JAGQDE010000027">
    <property type="protein sequence ID" value="MBQ0961378.1"/>
    <property type="molecule type" value="Genomic_DNA"/>
</dbReference>
<evidence type="ECO:0000256" key="1">
    <source>
        <dbReference type="SAM" id="SignalP"/>
    </source>
</evidence>
<feature type="chain" id="PRO_5037001791" evidence="1">
    <location>
        <begin position="24"/>
        <end position="418"/>
    </location>
</feature>
<protein>
    <submittedName>
        <fullName evidence="2">Uncharacterized protein</fullName>
    </submittedName>
</protein>
<keyword evidence="3" id="KW-1185">Reference proteome</keyword>